<feature type="region of interest" description="Disordered" evidence="5">
    <location>
        <begin position="1"/>
        <end position="171"/>
    </location>
</feature>
<feature type="domain" description="Zinc finger DksA/TraR C4-type" evidence="6">
    <location>
        <begin position="251"/>
        <end position="286"/>
    </location>
</feature>
<dbReference type="PROSITE" id="PS51128">
    <property type="entry name" value="ZF_DKSA_2"/>
    <property type="match status" value="1"/>
</dbReference>
<protein>
    <submittedName>
        <fullName evidence="7">RNA polymerase-binding protein DksA</fullName>
    </submittedName>
</protein>
<evidence type="ECO:0000259" key="6">
    <source>
        <dbReference type="Pfam" id="PF01258"/>
    </source>
</evidence>
<name>A0A931GIC2_9ACTN</name>
<keyword evidence="3" id="KW-0862">Zinc</keyword>
<evidence type="ECO:0000256" key="4">
    <source>
        <dbReference type="PROSITE-ProRule" id="PRU00510"/>
    </source>
</evidence>
<evidence type="ECO:0000313" key="8">
    <source>
        <dbReference type="Proteomes" id="UP000614047"/>
    </source>
</evidence>
<accession>A0A931GIC2</accession>
<evidence type="ECO:0000256" key="2">
    <source>
        <dbReference type="ARBA" id="ARBA00022771"/>
    </source>
</evidence>
<dbReference type="EMBL" id="JADOUA010000001">
    <property type="protein sequence ID" value="MBG6088428.1"/>
    <property type="molecule type" value="Genomic_DNA"/>
</dbReference>
<dbReference type="Gene3D" id="1.20.120.910">
    <property type="entry name" value="DksA, coiled-coil domain"/>
    <property type="match status" value="1"/>
</dbReference>
<feature type="compositionally biased region" description="Low complexity" evidence="5">
    <location>
        <begin position="25"/>
        <end position="43"/>
    </location>
</feature>
<reference evidence="7" key="1">
    <citation type="submission" date="2020-11" db="EMBL/GenBank/DDBJ databases">
        <title>Sequencing the genomes of 1000 actinobacteria strains.</title>
        <authorList>
            <person name="Klenk H.-P."/>
        </authorList>
    </citation>
    <scope>NUCLEOTIDE SEQUENCE</scope>
    <source>
        <strain evidence="7">DSM 43175</strain>
    </source>
</reference>
<dbReference type="SUPFAM" id="SSF57716">
    <property type="entry name" value="Glucocorticoid receptor-like (DNA-binding domain)"/>
    <property type="match status" value="1"/>
</dbReference>
<feature type="region of interest" description="Disordered" evidence="5">
    <location>
        <begin position="198"/>
        <end position="217"/>
    </location>
</feature>
<gene>
    <name evidence="7" type="ORF">IW256_002541</name>
</gene>
<evidence type="ECO:0000256" key="1">
    <source>
        <dbReference type="ARBA" id="ARBA00022723"/>
    </source>
</evidence>
<comment type="caution">
    <text evidence="7">The sequence shown here is derived from an EMBL/GenBank/DDBJ whole genome shotgun (WGS) entry which is preliminary data.</text>
</comment>
<dbReference type="Pfam" id="PF01258">
    <property type="entry name" value="zf-dskA_traR"/>
    <property type="match status" value="1"/>
</dbReference>
<dbReference type="GO" id="GO:0008270">
    <property type="term" value="F:zinc ion binding"/>
    <property type="evidence" value="ECO:0007669"/>
    <property type="project" value="UniProtKB-KW"/>
</dbReference>
<sequence>MLPALPVETFSARGADMAGAGTGEPPASQTTSTPTSGTDAPSAHASGAQGPGGHAPGSQTPGASAGKPAARPGAKRGKPADKPPAAKPNAPRTAGKRAAKSAPATSAPAKEPRGGRARTARESHEVREPREAVHDAAEAHEPRAAEETARPGTAVAAKAATLPVREGEDRWTPAELAEVRATLTEQIAGLEAEIAASTSQIAEGDASDGAGDDQADTGAKTYEREHELALTYNSRDLLAQTERAVQRIDAGTYGICESCAKPVGKARLQVFPRATLCVSCKQREERR</sequence>
<keyword evidence="8" id="KW-1185">Reference proteome</keyword>
<feature type="zinc finger region" description="dksA C4-type" evidence="4">
    <location>
        <begin position="256"/>
        <end position="280"/>
    </location>
</feature>
<dbReference type="InterPro" id="IPR000962">
    <property type="entry name" value="Znf_DskA_TraR"/>
</dbReference>
<dbReference type="PANTHER" id="PTHR33823">
    <property type="entry name" value="RNA POLYMERASE-BINDING TRANSCRIPTION FACTOR DKSA-RELATED"/>
    <property type="match status" value="1"/>
</dbReference>
<dbReference type="SUPFAM" id="SSF109635">
    <property type="entry name" value="DnaK suppressor protein DksA, alpha-hairpin domain"/>
    <property type="match status" value="1"/>
</dbReference>
<feature type="compositionally biased region" description="Basic and acidic residues" evidence="5">
    <location>
        <begin position="110"/>
        <end position="149"/>
    </location>
</feature>
<evidence type="ECO:0000313" key="7">
    <source>
        <dbReference type="EMBL" id="MBG6088428.1"/>
    </source>
</evidence>
<evidence type="ECO:0000256" key="3">
    <source>
        <dbReference type="ARBA" id="ARBA00022833"/>
    </source>
</evidence>
<proteinExistence type="predicted"/>
<dbReference type="PANTHER" id="PTHR33823:SF2">
    <property type="entry name" value="RNA POLYMERASE-BINDING TRANSCRIPTION FACTOR DKSA"/>
    <property type="match status" value="1"/>
</dbReference>
<evidence type="ECO:0000256" key="5">
    <source>
        <dbReference type="SAM" id="MobiDB-lite"/>
    </source>
</evidence>
<dbReference type="AlphaFoldDB" id="A0A931GIC2"/>
<dbReference type="InterPro" id="IPR037187">
    <property type="entry name" value="DnaK_N"/>
</dbReference>
<dbReference type="Proteomes" id="UP000614047">
    <property type="component" value="Unassembled WGS sequence"/>
</dbReference>
<keyword evidence="1" id="KW-0479">Metal-binding</keyword>
<feature type="compositionally biased region" description="Low complexity" evidence="5">
    <location>
        <begin position="100"/>
        <end position="109"/>
    </location>
</feature>
<keyword evidence="2" id="KW-0863">Zinc-finger</keyword>
<organism evidence="7 8">
    <name type="scientific">Actinomadura viridis</name>
    <dbReference type="NCBI Taxonomy" id="58110"/>
    <lineage>
        <taxon>Bacteria</taxon>
        <taxon>Bacillati</taxon>
        <taxon>Actinomycetota</taxon>
        <taxon>Actinomycetes</taxon>
        <taxon>Streptosporangiales</taxon>
        <taxon>Thermomonosporaceae</taxon>
        <taxon>Actinomadura</taxon>
    </lineage>
</organism>